<reference evidence="7" key="2">
    <citation type="submission" date="2023-05" db="EMBL/GenBank/DDBJ databases">
        <authorList>
            <person name="Fouks B."/>
        </authorList>
    </citation>
    <scope>NUCLEOTIDE SEQUENCE</scope>
    <source>
        <strain evidence="7">Stay&amp;Tobe</strain>
        <tissue evidence="7">Testes</tissue>
    </source>
</reference>
<feature type="non-terminal residue" evidence="7">
    <location>
        <position position="1"/>
    </location>
</feature>
<keyword evidence="2" id="KW-0719">Serine esterase</keyword>
<dbReference type="GO" id="GO:0052689">
    <property type="term" value="F:carboxylic ester hydrolase activity"/>
    <property type="evidence" value="ECO:0007669"/>
    <property type="project" value="UniProtKB-KW"/>
</dbReference>
<evidence type="ECO:0000256" key="3">
    <source>
        <dbReference type="ARBA" id="ARBA00022801"/>
    </source>
</evidence>
<keyword evidence="8" id="KW-1185">Reference proteome</keyword>
<feature type="signal peptide" evidence="5">
    <location>
        <begin position="1"/>
        <end position="20"/>
    </location>
</feature>
<dbReference type="EMBL" id="JASPKZ010004768">
    <property type="protein sequence ID" value="KAJ9589803.1"/>
    <property type="molecule type" value="Genomic_DNA"/>
</dbReference>
<dbReference type="Gene3D" id="3.40.50.1820">
    <property type="entry name" value="alpha/beta hydrolase"/>
    <property type="match status" value="1"/>
</dbReference>
<keyword evidence="5" id="KW-0732">Signal</keyword>
<name>A0AAD7ZZU3_DIPPU</name>
<evidence type="ECO:0000256" key="5">
    <source>
        <dbReference type="SAM" id="SignalP"/>
    </source>
</evidence>
<organism evidence="7 8">
    <name type="scientific">Diploptera punctata</name>
    <name type="common">Pacific beetle cockroach</name>
    <dbReference type="NCBI Taxonomy" id="6984"/>
    <lineage>
        <taxon>Eukaryota</taxon>
        <taxon>Metazoa</taxon>
        <taxon>Ecdysozoa</taxon>
        <taxon>Arthropoda</taxon>
        <taxon>Hexapoda</taxon>
        <taxon>Insecta</taxon>
        <taxon>Pterygota</taxon>
        <taxon>Neoptera</taxon>
        <taxon>Polyneoptera</taxon>
        <taxon>Dictyoptera</taxon>
        <taxon>Blattodea</taxon>
        <taxon>Blaberoidea</taxon>
        <taxon>Blaberidae</taxon>
        <taxon>Diplopterinae</taxon>
        <taxon>Diploptera</taxon>
    </lineage>
</organism>
<gene>
    <name evidence="7" type="ORF">L9F63_027937</name>
</gene>
<reference evidence="7" key="1">
    <citation type="journal article" date="2023" name="IScience">
        <title>Live-bearing cockroach genome reveals convergent evolutionary mechanisms linked to viviparity in insects and beyond.</title>
        <authorList>
            <person name="Fouks B."/>
            <person name="Harrison M.C."/>
            <person name="Mikhailova A.A."/>
            <person name="Marchal E."/>
            <person name="English S."/>
            <person name="Carruthers M."/>
            <person name="Jennings E.C."/>
            <person name="Chiamaka E.L."/>
            <person name="Frigard R.A."/>
            <person name="Pippel M."/>
            <person name="Attardo G.M."/>
            <person name="Benoit J.B."/>
            <person name="Bornberg-Bauer E."/>
            <person name="Tobe S.S."/>
        </authorList>
    </citation>
    <scope>NUCLEOTIDE SEQUENCE</scope>
    <source>
        <strain evidence="7">Stay&amp;Tobe</strain>
    </source>
</reference>
<accession>A0AAD7ZZU3</accession>
<comment type="similarity">
    <text evidence="1">Belongs to the type-B carboxylesterase/lipase family.</text>
</comment>
<evidence type="ECO:0000256" key="1">
    <source>
        <dbReference type="ARBA" id="ARBA00005964"/>
    </source>
</evidence>
<dbReference type="InterPro" id="IPR002018">
    <property type="entry name" value="CarbesteraseB"/>
</dbReference>
<dbReference type="PANTHER" id="PTHR43142">
    <property type="entry name" value="CARBOXYLIC ESTER HYDROLASE"/>
    <property type="match status" value="1"/>
</dbReference>
<evidence type="ECO:0000256" key="4">
    <source>
        <dbReference type="ARBA" id="ARBA00023180"/>
    </source>
</evidence>
<sequence>MARVLLNVMLLIAVICQITANHRVKRIVGGMPAAVPPEDDPVVFVYLHEQDARVFGNRDRPNGYYNFRGIRYAEPPVGRFRFQRARKLKLLGDVNATLPGPPCPQPDPQNESKIIGSEDCLFLNVFTPSLPDSSEGLPVLMWIHGGGYRRGSASQYGVSHLVDQKLVVVTIQYRLGSLGIVFLSAGTKELPGNAGMFDMSLALQWIKDYITFFGGNPNKLQCLDKEPEPVVAILLSLSQITQGFLSGVMAMSGSALSAFKNGCPTSPTFEMVKCLQELPVSALIQADSGLQ</sequence>
<evidence type="ECO:0000259" key="6">
    <source>
        <dbReference type="Pfam" id="PF00135"/>
    </source>
</evidence>
<feature type="domain" description="Carboxylesterase type B" evidence="6">
    <location>
        <begin position="52"/>
        <end position="287"/>
    </location>
</feature>
<feature type="chain" id="PRO_5042129153" description="Carboxylesterase type B domain-containing protein" evidence="5">
    <location>
        <begin position="21"/>
        <end position="291"/>
    </location>
</feature>
<dbReference type="InterPro" id="IPR019819">
    <property type="entry name" value="Carboxylesterase_B_CS"/>
</dbReference>
<comment type="caution">
    <text evidence="7">The sequence shown here is derived from an EMBL/GenBank/DDBJ whole genome shotgun (WGS) entry which is preliminary data.</text>
</comment>
<dbReference type="SUPFAM" id="SSF53474">
    <property type="entry name" value="alpha/beta-Hydrolases"/>
    <property type="match status" value="1"/>
</dbReference>
<dbReference type="InterPro" id="IPR029058">
    <property type="entry name" value="AB_hydrolase_fold"/>
</dbReference>
<dbReference type="PANTHER" id="PTHR43142:SF1">
    <property type="entry name" value="CARBOXYLIC ESTER HYDROLASE"/>
    <property type="match status" value="1"/>
</dbReference>
<keyword evidence="3" id="KW-0378">Hydrolase</keyword>
<protein>
    <recommendedName>
        <fullName evidence="6">Carboxylesterase type B domain-containing protein</fullName>
    </recommendedName>
</protein>
<keyword evidence="4" id="KW-0325">Glycoprotein</keyword>
<evidence type="ECO:0000313" key="7">
    <source>
        <dbReference type="EMBL" id="KAJ9589803.1"/>
    </source>
</evidence>
<evidence type="ECO:0000313" key="8">
    <source>
        <dbReference type="Proteomes" id="UP001233999"/>
    </source>
</evidence>
<dbReference type="AlphaFoldDB" id="A0AAD7ZZU3"/>
<dbReference type="PROSITE" id="PS00941">
    <property type="entry name" value="CARBOXYLESTERASE_B_2"/>
    <property type="match status" value="1"/>
</dbReference>
<proteinExistence type="inferred from homology"/>
<dbReference type="Proteomes" id="UP001233999">
    <property type="component" value="Unassembled WGS sequence"/>
</dbReference>
<evidence type="ECO:0000256" key="2">
    <source>
        <dbReference type="ARBA" id="ARBA00022487"/>
    </source>
</evidence>
<dbReference type="Pfam" id="PF00135">
    <property type="entry name" value="COesterase"/>
    <property type="match status" value="1"/>
</dbReference>